<proteinExistence type="predicted"/>
<dbReference type="EMBL" id="BX548175">
    <property type="protein sequence ID" value="CAX32073.1"/>
    <property type="molecule type" value="Genomic_DNA"/>
</dbReference>
<keyword evidence="2" id="KW-1185">Reference proteome</keyword>
<protein>
    <submittedName>
        <fullName evidence="1">Uncharacterized protein</fullName>
    </submittedName>
</protein>
<organism evidence="1 2">
    <name type="scientific">Prochlorococcus marinus (strain MIT 9313)</name>
    <dbReference type="NCBI Taxonomy" id="74547"/>
    <lineage>
        <taxon>Bacteria</taxon>
        <taxon>Bacillati</taxon>
        <taxon>Cyanobacteriota</taxon>
        <taxon>Cyanophyceae</taxon>
        <taxon>Synechococcales</taxon>
        <taxon>Prochlorococcaceae</taxon>
        <taxon>Prochlorococcus</taxon>
    </lineage>
</organism>
<name>B9ERL7_PROMM</name>
<evidence type="ECO:0000313" key="2">
    <source>
        <dbReference type="Proteomes" id="UP000001423"/>
    </source>
</evidence>
<gene>
    <name evidence="1" type="ordered locus">PMT_2554</name>
</gene>
<accession>B9ERL7</accession>
<evidence type="ECO:0000313" key="1">
    <source>
        <dbReference type="EMBL" id="CAX32073.1"/>
    </source>
</evidence>
<dbReference type="AlphaFoldDB" id="B9ERL7"/>
<reference evidence="1 2" key="1">
    <citation type="journal article" date="2003" name="Nature">
        <title>Genome divergence in two Prochlorococcus ecotypes reflects oceanic niche differentiation.</title>
        <authorList>
            <person name="Rocap G."/>
            <person name="Larimer F.W."/>
            <person name="Lamerdin J.E."/>
            <person name="Malfatti S."/>
            <person name="Chain P."/>
            <person name="Ahlgren N.A."/>
            <person name="Arellano A."/>
            <person name="Coleman M."/>
            <person name="Hauser L."/>
            <person name="Hess W.R."/>
            <person name="Johnson Z.I."/>
            <person name="Land M.L."/>
            <person name="Lindell D."/>
            <person name="Post A.F."/>
            <person name="Regala W."/>
            <person name="Shah M."/>
            <person name="Shaw S.L."/>
            <person name="Steglich C."/>
            <person name="Sullivan M.B."/>
            <person name="Ting C.S."/>
            <person name="Tolonen A."/>
            <person name="Webb E.A."/>
            <person name="Zinser E.R."/>
            <person name="Chisholm S.W."/>
        </authorList>
    </citation>
    <scope>NUCLEOTIDE SEQUENCE [LARGE SCALE GENOMIC DNA]</scope>
    <source>
        <strain evidence="2">MIT 9313</strain>
    </source>
</reference>
<dbReference type="HOGENOM" id="CLU_3357757_0_0_3"/>
<dbReference type="KEGG" id="pmt:PMT_2554"/>
<sequence>MPKRSHEAARQAKNNEAGLSCFLVNVGIKALLNQLA</sequence>
<dbReference type="Proteomes" id="UP000001423">
    <property type="component" value="Chromosome"/>
</dbReference>